<dbReference type="EMBL" id="JAAGLQ010000519">
    <property type="protein sequence ID" value="NEA18510.1"/>
    <property type="molecule type" value="Genomic_DNA"/>
</dbReference>
<evidence type="ECO:0000313" key="1">
    <source>
        <dbReference type="EMBL" id="NEA18510.1"/>
    </source>
</evidence>
<dbReference type="SUPFAM" id="SSF88633">
    <property type="entry name" value="Positive stranded ssRNA viruses"/>
    <property type="match status" value="1"/>
</dbReference>
<proteinExistence type="predicted"/>
<dbReference type="AlphaFoldDB" id="A0A6N9U3X9"/>
<accession>A0A6N9U3X9</accession>
<sequence length="135" mass="14663">MILTIRYTPPGAPGTDSLHLELYAEPGSRLDLQLSAPPRLAVPFSEPAHQSQSVVLASGVDIPGPRSTKDWDQPGLPLACAPGRVPELLTDAQAHARMRYGYQQGWAQRRIAAFAGRATGTVNKHLSRLKEKDTQ</sequence>
<dbReference type="RefSeq" id="WP_164347531.1">
    <property type="nucleotide sequence ID" value="NZ_JAAGLQ010000519.1"/>
</dbReference>
<gene>
    <name evidence="1" type="ORF">G3I29_23985</name>
</gene>
<comment type="caution">
    <text evidence="1">The sequence shown here is derived from an EMBL/GenBank/DDBJ whole genome shotgun (WGS) entry which is preliminary data.</text>
</comment>
<protein>
    <submittedName>
        <fullName evidence="1">Helix-turn-helix domain-containing protein</fullName>
    </submittedName>
</protein>
<name>A0A6N9U3X9_STRHA</name>
<evidence type="ECO:0000313" key="2">
    <source>
        <dbReference type="Proteomes" id="UP000471293"/>
    </source>
</evidence>
<dbReference type="Proteomes" id="UP000471293">
    <property type="component" value="Unassembled WGS sequence"/>
</dbReference>
<organism evidence="1 2">
    <name type="scientific">Streptomyces halstedii</name>
    <dbReference type="NCBI Taxonomy" id="1944"/>
    <lineage>
        <taxon>Bacteria</taxon>
        <taxon>Bacillati</taxon>
        <taxon>Actinomycetota</taxon>
        <taxon>Actinomycetes</taxon>
        <taxon>Kitasatosporales</taxon>
        <taxon>Streptomycetaceae</taxon>
        <taxon>Streptomyces</taxon>
    </lineage>
</organism>
<reference evidence="1 2" key="1">
    <citation type="submission" date="2020-01" db="EMBL/GenBank/DDBJ databases">
        <title>Insect and environment-associated Actinomycetes.</title>
        <authorList>
            <person name="Currrie C."/>
            <person name="Chevrette M."/>
            <person name="Carlson C."/>
            <person name="Stubbendieck R."/>
            <person name="Wendt-Pienkowski E."/>
        </authorList>
    </citation>
    <scope>NUCLEOTIDE SEQUENCE [LARGE SCALE GENOMIC DNA]</scope>
    <source>
        <strain evidence="1 2">SID11342</strain>
    </source>
</reference>